<sequence length="95" mass="11317">MKCKEVFVGNKKEGVHFLNSMLSKLFKGELQIEGEDVFLPSGEEFEFKVKFEYDEEYNYGSFGLKINWGEEPEFDEEEEEQEGEDMFKNPKDYYL</sequence>
<dbReference type="AlphaFoldDB" id="A0A8J8SI87"/>
<feature type="region of interest" description="Disordered" evidence="1">
    <location>
        <begin position="72"/>
        <end position="95"/>
    </location>
</feature>
<dbReference type="KEGG" id="vpy:HZI73_18930"/>
<feature type="compositionally biased region" description="Basic and acidic residues" evidence="1">
    <location>
        <begin position="85"/>
        <end position="95"/>
    </location>
</feature>
<evidence type="ECO:0000256" key="1">
    <source>
        <dbReference type="SAM" id="MobiDB-lite"/>
    </source>
</evidence>
<gene>
    <name evidence="2" type="ORF">HZI73_18930</name>
</gene>
<proteinExistence type="predicted"/>
<evidence type="ECO:0000313" key="2">
    <source>
        <dbReference type="EMBL" id="QUI24238.1"/>
    </source>
</evidence>
<reference evidence="2" key="1">
    <citation type="submission" date="2020-07" db="EMBL/GenBank/DDBJ databases">
        <title>Vallitalea pronyensis genome.</title>
        <authorList>
            <person name="Postec A."/>
        </authorList>
    </citation>
    <scope>NUCLEOTIDE SEQUENCE</scope>
    <source>
        <strain evidence="2">FatNI3</strain>
    </source>
</reference>
<keyword evidence="3" id="KW-1185">Reference proteome</keyword>
<protein>
    <submittedName>
        <fullName evidence="2">Transcription initiation factor IIE</fullName>
    </submittedName>
</protein>
<evidence type="ECO:0000313" key="3">
    <source>
        <dbReference type="Proteomes" id="UP000683246"/>
    </source>
</evidence>
<feature type="compositionally biased region" description="Acidic residues" evidence="1">
    <location>
        <begin position="72"/>
        <end position="84"/>
    </location>
</feature>
<dbReference type="Proteomes" id="UP000683246">
    <property type="component" value="Chromosome"/>
</dbReference>
<name>A0A8J8SI87_9FIRM</name>
<dbReference type="RefSeq" id="WP_212694932.1">
    <property type="nucleotide sequence ID" value="NZ_CP058649.1"/>
</dbReference>
<dbReference type="EMBL" id="CP058649">
    <property type="protein sequence ID" value="QUI24238.1"/>
    <property type="molecule type" value="Genomic_DNA"/>
</dbReference>
<organism evidence="2 3">
    <name type="scientific">Vallitalea pronyensis</name>
    <dbReference type="NCBI Taxonomy" id="1348613"/>
    <lineage>
        <taxon>Bacteria</taxon>
        <taxon>Bacillati</taxon>
        <taxon>Bacillota</taxon>
        <taxon>Clostridia</taxon>
        <taxon>Lachnospirales</taxon>
        <taxon>Vallitaleaceae</taxon>
        <taxon>Vallitalea</taxon>
    </lineage>
</organism>
<accession>A0A8J8SI87</accession>